<dbReference type="STRING" id="293826.Amet_0677"/>
<dbReference type="GO" id="GO:0008704">
    <property type="term" value="F:5-carboxymethyl-2-hydroxymuconate delta-isomerase activity"/>
    <property type="evidence" value="ECO:0007669"/>
    <property type="project" value="UniProtKB-EC"/>
</dbReference>
<dbReference type="RefSeq" id="WP_011971810.1">
    <property type="nucleotide sequence ID" value="NC_009633.1"/>
</dbReference>
<dbReference type="Pfam" id="PF01557">
    <property type="entry name" value="FAA_hydrolase"/>
    <property type="match status" value="1"/>
</dbReference>
<comment type="similarity">
    <text evidence="1">Belongs to the FAH family.</text>
</comment>
<dbReference type="InterPro" id="IPR051121">
    <property type="entry name" value="FAH"/>
</dbReference>
<evidence type="ECO:0000313" key="5">
    <source>
        <dbReference type="Proteomes" id="UP000001572"/>
    </source>
</evidence>
<evidence type="ECO:0000256" key="2">
    <source>
        <dbReference type="ARBA" id="ARBA00022723"/>
    </source>
</evidence>
<evidence type="ECO:0000313" key="4">
    <source>
        <dbReference type="EMBL" id="ABR46902.1"/>
    </source>
</evidence>
<proteinExistence type="inferred from homology"/>
<dbReference type="EMBL" id="CP000724">
    <property type="protein sequence ID" value="ABR46902.1"/>
    <property type="molecule type" value="Genomic_DNA"/>
</dbReference>
<dbReference type="eggNOG" id="COG0179">
    <property type="taxonomic scope" value="Bacteria"/>
</dbReference>
<keyword evidence="4" id="KW-0413">Isomerase</keyword>
<dbReference type="AlphaFoldDB" id="A6TL34"/>
<dbReference type="PANTHER" id="PTHR42796:SF4">
    <property type="entry name" value="FUMARYLACETOACETATE HYDROLASE DOMAIN-CONTAINING PROTEIN 2A"/>
    <property type="match status" value="1"/>
</dbReference>
<dbReference type="FunFam" id="3.90.850.10:FF:000002">
    <property type="entry name" value="2-hydroxyhepta-2,4-diene-1,7-dioate isomerase"/>
    <property type="match status" value="1"/>
</dbReference>
<dbReference type="HOGENOM" id="CLU_028458_3_1_9"/>
<name>A6TL34_ALKMQ</name>
<dbReference type="Proteomes" id="UP000001572">
    <property type="component" value="Chromosome"/>
</dbReference>
<accession>A6TL34</accession>
<evidence type="ECO:0000256" key="1">
    <source>
        <dbReference type="ARBA" id="ARBA00010211"/>
    </source>
</evidence>
<dbReference type="PANTHER" id="PTHR42796">
    <property type="entry name" value="FUMARYLACETOACETATE HYDROLASE DOMAIN-CONTAINING PROTEIN 2A-RELATED"/>
    <property type="match status" value="1"/>
</dbReference>
<dbReference type="OrthoDB" id="9805307at2"/>
<reference evidence="5" key="1">
    <citation type="journal article" date="2016" name="Genome Announc.">
        <title>Complete genome sequence of Alkaliphilus metalliredigens strain QYMF, an alkaliphilic and metal-reducing bacterium isolated from borax-contaminated leachate ponds.</title>
        <authorList>
            <person name="Hwang C."/>
            <person name="Copeland A."/>
            <person name="Lucas S."/>
            <person name="Lapidus A."/>
            <person name="Barry K."/>
            <person name="Detter J.C."/>
            <person name="Glavina Del Rio T."/>
            <person name="Hammon N."/>
            <person name="Israni S."/>
            <person name="Dalin E."/>
            <person name="Tice H."/>
            <person name="Pitluck S."/>
            <person name="Chertkov O."/>
            <person name="Brettin T."/>
            <person name="Bruce D."/>
            <person name="Han C."/>
            <person name="Schmutz J."/>
            <person name="Larimer F."/>
            <person name="Land M.L."/>
            <person name="Hauser L."/>
            <person name="Kyrpides N."/>
            <person name="Mikhailova N."/>
            <person name="Ye Q."/>
            <person name="Zhou J."/>
            <person name="Richardson P."/>
            <person name="Fields M.W."/>
        </authorList>
    </citation>
    <scope>NUCLEOTIDE SEQUENCE [LARGE SCALE GENOMIC DNA]</scope>
    <source>
        <strain evidence="5">QYMF</strain>
    </source>
</reference>
<dbReference type="GO" id="GO:0019752">
    <property type="term" value="P:carboxylic acid metabolic process"/>
    <property type="evidence" value="ECO:0007669"/>
    <property type="project" value="UniProtKB-ARBA"/>
</dbReference>
<keyword evidence="5" id="KW-1185">Reference proteome</keyword>
<keyword evidence="2" id="KW-0479">Metal-binding</keyword>
<dbReference type="InterPro" id="IPR036663">
    <property type="entry name" value="Fumarylacetoacetase_C_sf"/>
</dbReference>
<dbReference type="InterPro" id="IPR011234">
    <property type="entry name" value="Fumarylacetoacetase-like_C"/>
</dbReference>
<feature type="domain" description="Fumarylacetoacetase-like C-terminal" evidence="3">
    <location>
        <begin position="87"/>
        <end position="297"/>
    </location>
</feature>
<dbReference type="EC" id="5.3.3.10" evidence="4"/>
<dbReference type="KEGG" id="amt:Amet_0677"/>
<evidence type="ECO:0000259" key="3">
    <source>
        <dbReference type="Pfam" id="PF01557"/>
    </source>
</evidence>
<gene>
    <name evidence="4" type="ordered locus">Amet_0677</name>
</gene>
<sequence>MYFTTYIEDKVERVGILNDEKSKVLDLSKITVFQEFDQLLNLIEGWNHELREVAKEVIDNKKLWQEQGTDIYKVKVIAPIPRLKRNVICLGLNYKAHVAESQSALSAGIKMPEFPVYFTKMSTQAIGPQEAINSHPQITQEVDYEVELAVIIGKGGTNIPPEEVQDHIFGYTILNDVSARDLQRRHNQWVKGKSLDTFTVMGPWIMEKETISLPVELDLYSKVNGEIRQHSNTKDFIFDIPTVISELSKGLTLEAGDVIATGTPAGVGMGFNPPKYLKAGDVVECYIEKIGRLSNPII</sequence>
<organism evidence="4 5">
    <name type="scientific">Alkaliphilus metalliredigens (strain QYMF)</name>
    <dbReference type="NCBI Taxonomy" id="293826"/>
    <lineage>
        <taxon>Bacteria</taxon>
        <taxon>Bacillati</taxon>
        <taxon>Bacillota</taxon>
        <taxon>Clostridia</taxon>
        <taxon>Peptostreptococcales</taxon>
        <taxon>Natronincolaceae</taxon>
        <taxon>Alkaliphilus</taxon>
    </lineage>
</organism>
<protein>
    <submittedName>
        <fullName evidence="4">5-carboxymethyl-2-hydroxymuconate Delta-isomerase</fullName>
        <ecNumber evidence="4">5.3.3.10</ecNumber>
    </submittedName>
</protein>
<dbReference type="Gene3D" id="3.90.850.10">
    <property type="entry name" value="Fumarylacetoacetase-like, C-terminal domain"/>
    <property type="match status" value="1"/>
</dbReference>
<dbReference type="SUPFAM" id="SSF56529">
    <property type="entry name" value="FAH"/>
    <property type="match status" value="1"/>
</dbReference>
<dbReference type="GO" id="GO:0046872">
    <property type="term" value="F:metal ion binding"/>
    <property type="evidence" value="ECO:0007669"/>
    <property type="project" value="UniProtKB-KW"/>
</dbReference>